<proteinExistence type="predicted"/>
<accession>A0A239K5B6</accession>
<evidence type="ECO:0000313" key="2">
    <source>
        <dbReference type="EMBL" id="SNT12872.1"/>
    </source>
</evidence>
<organism evidence="2 3">
    <name type="scientific">Granulicella rosea</name>
    <dbReference type="NCBI Taxonomy" id="474952"/>
    <lineage>
        <taxon>Bacteria</taxon>
        <taxon>Pseudomonadati</taxon>
        <taxon>Acidobacteriota</taxon>
        <taxon>Terriglobia</taxon>
        <taxon>Terriglobales</taxon>
        <taxon>Acidobacteriaceae</taxon>
        <taxon>Granulicella</taxon>
    </lineage>
</organism>
<name>A0A239K5B6_9BACT</name>
<gene>
    <name evidence="2" type="ORF">SAMN05421770_104286</name>
</gene>
<evidence type="ECO:0000313" key="3">
    <source>
        <dbReference type="Proteomes" id="UP000198356"/>
    </source>
</evidence>
<dbReference type="AlphaFoldDB" id="A0A239K5B6"/>
<feature type="signal peptide" evidence="1">
    <location>
        <begin position="1"/>
        <end position="25"/>
    </location>
</feature>
<keyword evidence="1" id="KW-0732">Signal</keyword>
<dbReference type="EMBL" id="FZOU01000004">
    <property type="protein sequence ID" value="SNT12872.1"/>
    <property type="molecule type" value="Genomic_DNA"/>
</dbReference>
<protein>
    <submittedName>
        <fullName evidence="2">Uncharacterized protein</fullName>
    </submittedName>
</protein>
<keyword evidence="3" id="KW-1185">Reference proteome</keyword>
<evidence type="ECO:0000256" key="1">
    <source>
        <dbReference type="SAM" id="SignalP"/>
    </source>
</evidence>
<sequence>MMYAHILRGKKVYLLAALLPVSALLSGCGMHSTATVASAIHSNAAASGLGGTVHGGQQPVVGATVVLWAAGTTGSYGTGSTKIAQTTTDSSGFFSLDNGQGVSPCSTGQYLYLTATGGNPGGGNNSSAAEMVALPTPCGAATGALFLQLNEVTTIAAVTALQQFMSINTSATAPYIGTGTVPWTIGAPASNVIGMANAFTQAGNLANITSGSSAVSTSTATFNGTTYTTTITPDASKINGLADILALCINDSTGSLCTGSSGVLTFATLMKGGGAVVPVDTVQAAYNMLSVPNPQLYSGSTDSSGAAVTTYWPHSTASATYLSSLWTNISADAPFQPYTATTPTDATIQVKWASSGGAVSLTQYPQLAFDSNGNVWYAQGGGASGSAGYVTQYNPAGQMLIAPVTSTPISGGWGFSTYTGATTMNLGGAKSNAIAVDTTNNAWYAGFYTSSGANSGGTGAPNAGSLQSPLVQITPAGVASGYVVGASVGDIMIDGNNNLYFNDIPNYVSGATTNRYYFSELLAAGTPAYSTFYGGMGRQSSNYFLAGGIDQSSNQLAWGVLNACGSIFRSDSTLAAAGGTYPTATAQYAASQVSLSATTPTTCVLNGTIDANNNMWGTNGYLEYIVAPGTGAVTSPTVTQFAAGAGIGQGGLYGGAGVAIDGAGNIWVANNPGSSTVTGGLSEFSAVVTNSVPVITPLSPSGSSSALYGFGAADSWLKPTQPRIDLSGNVWLENTGNSTIAYLVGVAAPVVTPTSLMIKNAKIGVRP</sequence>
<dbReference type="Proteomes" id="UP000198356">
    <property type="component" value="Unassembled WGS sequence"/>
</dbReference>
<reference evidence="2 3" key="1">
    <citation type="submission" date="2017-06" db="EMBL/GenBank/DDBJ databases">
        <authorList>
            <person name="Kim H.J."/>
            <person name="Triplett B.A."/>
        </authorList>
    </citation>
    <scope>NUCLEOTIDE SEQUENCE [LARGE SCALE GENOMIC DNA]</scope>
    <source>
        <strain evidence="2 3">DSM 18704</strain>
    </source>
</reference>
<feature type="chain" id="PRO_5012512028" evidence="1">
    <location>
        <begin position="26"/>
        <end position="767"/>
    </location>
</feature>